<dbReference type="Proteomes" id="UP000838412">
    <property type="component" value="Unassembled WGS sequence"/>
</dbReference>
<gene>
    <name evidence="2" type="primary">Hypp9474</name>
    <name evidence="2" type="ORF">BLAG_LOCUS25963</name>
</gene>
<evidence type="ECO:0000256" key="1">
    <source>
        <dbReference type="SAM" id="MobiDB-lite"/>
    </source>
</evidence>
<feature type="non-terminal residue" evidence="2">
    <location>
        <position position="53"/>
    </location>
</feature>
<evidence type="ECO:0000313" key="3">
    <source>
        <dbReference type="Proteomes" id="UP000838412"/>
    </source>
</evidence>
<comment type="caution">
    <text evidence="2">The sequence shown here is derived from an EMBL/GenBank/DDBJ whole genome shotgun (WGS) entry which is preliminary data.</text>
</comment>
<protein>
    <submittedName>
        <fullName evidence="2">Hypp9474 protein</fullName>
    </submittedName>
</protein>
<name>A0A8S4MMD8_BRALA</name>
<accession>A0A8S4MMD8</accession>
<proteinExistence type="predicted"/>
<reference evidence="2" key="1">
    <citation type="submission" date="2022-01" db="EMBL/GenBank/DDBJ databases">
        <authorList>
            <person name="Braso-Vives M."/>
        </authorList>
    </citation>
    <scope>NUCLEOTIDE SEQUENCE</scope>
</reference>
<keyword evidence="3" id="KW-1185">Reference proteome</keyword>
<sequence length="53" mass="5818">MAEEGAVPGVENLKLQDGQNPPEEETEDQLITPWEVTSGSQKGVNYDKLIGEF</sequence>
<dbReference type="OrthoDB" id="10521670at2759"/>
<organism evidence="2 3">
    <name type="scientific">Branchiostoma lanceolatum</name>
    <name type="common">Common lancelet</name>
    <name type="synonym">Amphioxus lanceolatum</name>
    <dbReference type="NCBI Taxonomy" id="7740"/>
    <lineage>
        <taxon>Eukaryota</taxon>
        <taxon>Metazoa</taxon>
        <taxon>Chordata</taxon>
        <taxon>Cephalochordata</taxon>
        <taxon>Leptocardii</taxon>
        <taxon>Amphioxiformes</taxon>
        <taxon>Branchiostomatidae</taxon>
        <taxon>Branchiostoma</taxon>
    </lineage>
</organism>
<evidence type="ECO:0000313" key="2">
    <source>
        <dbReference type="EMBL" id="CAH1277085.1"/>
    </source>
</evidence>
<dbReference type="EMBL" id="CAKMNS010000152">
    <property type="protein sequence ID" value="CAH1277085.1"/>
    <property type="molecule type" value="Genomic_DNA"/>
</dbReference>
<dbReference type="AlphaFoldDB" id="A0A8S4MMD8"/>
<feature type="region of interest" description="Disordered" evidence="1">
    <location>
        <begin position="1"/>
        <end position="30"/>
    </location>
</feature>